<reference evidence="1" key="1">
    <citation type="submission" date="2018-02" db="EMBL/GenBank/DDBJ databases">
        <title>Rhizophora mucronata_Transcriptome.</title>
        <authorList>
            <person name="Meera S.P."/>
            <person name="Sreeshan A."/>
            <person name="Augustine A."/>
        </authorList>
    </citation>
    <scope>NUCLEOTIDE SEQUENCE</scope>
    <source>
        <tissue evidence="1">Leaf</tissue>
    </source>
</reference>
<accession>A0A2P2NNE6</accession>
<evidence type="ECO:0000313" key="1">
    <source>
        <dbReference type="EMBL" id="MBX44017.1"/>
    </source>
</evidence>
<sequence>MVCEAPTAARLNW</sequence>
<organism evidence="1">
    <name type="scientific">Rhizophora mucronata</name>
    <name type="common">Asiatic mangrove</name>
    <dbReference type="NCBI Taxonomy" id="61149"/>
    <lineage>
        <taxon>Eukaryota</taxon>
        <taxon>Viridiplantae</taxon>
        <taxon>Streptophyta</taxon>
        <taxon>Embryophyta</taxon>
        <taxon>Tracheophyta</taxon>
        <taxon>Spermatophyta</taxon>
        <taxon>Magnoliopsida</taxon>
        <taxon>eudicotyledons</taxon>
        <taxon>Gunneridae</taxon>
        <taxon>Pentapetalae</taxon>
        <taxon>rosids</taxon>
        <taxon>fabids</taxon>
        <taxon>Malpighiales</taxon>
        <taxon>Rhizophoraceae</taxon>
        <taxon>Rhizophora</taxon>
    </lineage>
</organism>
<dbReference type="EMBL" id="GGEC01063533">
    <property type="protein sequence ID" value="MBX44017.1"/>
    <property type="molecule type" value="Transcribed_RNA"/>
</dbReference>
<proteinExistence type="predicted"/>
<name>A0A2P2NNE6_RHIMU</name>
<protein>
    <submittedName>
        <fullName evidence="1">Uncharacterized protein</fullName>
    </submittedName>
</protein>